<keyword evidence="3" id="KW-1185">Reference proteome</keyword>
<organism evidence="1">
    <name type="scientific">Pelagomonas calceolata</name>
    <dbReference type="NCBI Taxonomy" id="35677"/>
    <lineage>
        <taxon>Eukaryota</taxon>
        <taxon>Sar</taxon>
        <taxon>Stramenopiles</taxon>
        <taxon>Ochrophyta</taxon>
        <taxon>Pelagophyceae</taxon>
        <taxon>Pelagomonadales</taxon>
        <taxon>Pelagomonadaceae</taxon>
        <taxon>Pelagomonas</taxon>
    </lineage>
</organism>
<dbReference type="AlphaFoldDB" id="A0A7S4A6Y0"/>
<reference evidence="1" key="1">
    <citation type="submission" date="2021-01" db="EMBL/GenBank/DDBJ databases">
        <authorList>
            <person name="Corre E."/>
            <person name="Pelletier E."/>
            <person name="Niang G."/>
            <person name="Scheremetjew M."/>
            <person name="Finn R."/>
            <person name="Kale V."/>
            <person name="Holt S."/>
            <person name="Cochrane G."/>
            <person name="Meng A."/>
            <person name="Brown T."/>
            <person name="Cohen L."/>
        </authorList>
    </citation>
    <scope>NUCLEOTIDE SEQUENCE</scope>
    <source>
        <strain evidence="1">CCMP1756</strain>
    </source>
</reference>
<name>A0A7S4A6Y0_9STRA</name>
<proteinExistence type="predicted"/>
<dbReference type="EMBL" id="CAKKNE010000004">
    <property type="protein sequence ID" value="CAH0374052.1"/>
    <property type="molecule type" value="Genomic_DNA"/>
</dbReference>
<sequence>MDMARVLPAEAGPTPSAADLEAYDAILGNAARLTFRMVQHVHQGKVTTFRVDADGTKDAFSILVNHDRARPGENLANNEPFGAFVADVVLGDGSDNRVVQTITCSGQMDWKEFMYNKKSCPPVQSMDRGDQLTLTSGSPGGATGACGCPKCDKEIEYKVERSSGASTRLFASKERNEAQCRRAWCDCLCWITFFGPICLSVCCAHPDWHYELQDASNAPLGGASFTHKQFTCCYNECCAKNQPHKSFADLGSAPLAARRDLVASVAMRIGSILATPATG</sequence>
<accession>A0A7S4A6Y0</accession>
<reference evidence="2" key="2">
    <citation type="submission" date="2021-11" db="EMBL/GenBank/DDBJ databases">
        <authorList>
            <consortium name="Genoscope - CEA"/>
            <person name="William W."/>
        </authorList>
    </citation>
    <scope>NUCLEOTIDE SEQUENCE</scope>
</reference>
<dbReference type="EMBL" id="HBIW01024183">
    <property type="protein sequence ID" value="CAE0705415.1"/>
    <property type="molecule type" value="Transcribed_RNA"/>
</dbReference>
<evidence type="ECO:0000313" key="1">
    <source>
        <dbReference type="EMBL" id="CAE0705415.1"/>
    </source>
</evidence>
<protein>
    <recommendedName>
        <fullName evidence="4">Phospholipid scramblase</fullName>
    </recommendedName>
</protein>
<evidence type="ECO:0000313" key="2">
    <source>
        <dbReference type="EMBL" id="CAH0374052.1"/>
    </source>
</evidence>
<evidence type="ECO:0008006" key="4">
    <source>
        <dbReference type="Google" id="ProtNLM"/>
    </source>
</evidence>
<dbReference type="Proteomes" id="UP000789595">
    <property type="component" value="Unassembled WGS sequence"/>
</dbReference>
<gene>
    <name evidence="1" type="ORF">PCAL00307_LOCUS20864</name>
    <name evidence="2" type="ORF">PECAL_4P13100</name>
</gene>
<evidence type="ECO:0000313" key="3">
    <source>
        <dbReference type="Proteomes" id="UP000789595"/>
    </source>
</evidence>